<evidence type="ECO:0000256" key="3">
    <source>
        <dbReference type="ARBA" id="ARBA00022833"/>
    </source>
</evidence>
<dbReference type="InterPro" id="IPR017907">
    <property type="entry name" value="Znf_RING_CS"/>
</dbReference>
<dbReference type="GO" id="GO:0008270">
    <property type="term" value="F:zinc ion binding"/>
    <property type="evidence" value="ECO:0007669"/>
    <property type="project" value="UniProtKB-KW"/>
</dbReference>
<evidence type="ECO:0000313" key="7">
    <source>
        <dbReference type="Proteomes" id="UP001497623"/>
    </source>
</evidence>
<dbReference type="Gene3D" id="3.30.40.10">
    <property type="entry name" value="Zinc/RING finger domain, C3HC4 (zinc finger)"/>
    <property type="match status" value="1"/>
</dbReference>
<dbReference type="PANTHER" id="PTHR22791:SF6">
    <property type="entry name" value="RING-TYPE DOMAIN-CONTAINING PROTEIN"/>
    <property type="match status" value="1"/>
</dbReference>
<evidence type="ECO:0000259" key="5">
    <source>
        <dbReference type="PROSITE" id="PS50089"/>
    </source>
</evidence>
<evidence type="ECO:0000313" key="6">
    <source>
        <dbReference type="EMBL" id="CAL4063455.1"/>
    </source>
</evidence>
<comment type="caution">
    <text evidence="6">The sequence shown here is derived from an EMBL/GenBank/DDBJ whole genome shotgun (WGS) entry which is preliminary data.</text>
</comment>
<dbReference type="Proteomes" id="UP001497623">
    <property type="component" value="Unassembled WGS sequence"/>
</dbReference>
<dbReference type="EMBL" id="CAXKWB010001139">
    <property type="protein sequence ID" value="CAL4063455.1"/>
    <property type="molecule type" value="Genomic_DNA"/>
</dbReference>
<reference evidence="6 7" key="1">
    <citation type="submission" date="2024-05" db="EMBL/GenBank/DDBJ databases">
        <authorList>
            <person name="Wallberg A."/>
        </authorList>
    </citation>
    <scope>NUCLEOTIDE SEQUENCE [LARGE SCALE GENOMIC DNA]</scope>
</reference>
<sequence length="295" mass="34204">MEESECIICFSQYDDEEYRPRSMPCGHTLCSKCLERAIREESKSCPKCRTIYSASNVKELPVNFSLESVVKSINVSEKLPICTGHQLPVRNRCSTHKAWLCQSCLKEDHSLESCKIITIREEMNIKKSTQLDQSLPLLNTFEEACKTSDDYKKQCKKLIEDNDEEIIRLQEEIKKRKAYKLKMVKTYDMFDKKLDILKGKKRSYDNAVTSLKRSESIEVVSRYSLEVHNEAQKLQLISQEIEIETDIMIKAFKFTEDASIGKNMGSHKFSVNDGRYHLHALQGMITFHSPPHNFQ</sequence>
<feature type="non-terminal residue" evidence="6">
    <location>
        <position position="295"/>
    </location>
</feature>
<dbReference type="PANTHER" id="PTHR22791">
    <property type="entry name" value="RING-TYPE DOMAIN-CONTAINING PROTEIN"/>
    <property type="match status" value="1"/>
</dbReference>
<dbReference type="PROSITE" id="PS00518">
    <property type="entry name" value="ZF_RING_1"/>
    <property type="match status" value="1"/>
</dbReference>
<gene>
    <name evidence="6" type="ORF">MNOR_LOCUS3355</name>
</gene>
<dbReference type="PROSITE" id="PS50089">
    <property type="entry name" value="ZF_RING_2"/>
    <property type="match status" value="1"/>
</dbReference>
<accession>A0AAV2PTK2</accession>
<proteinExistence type="predicted"/>
<dbReference type="SMART" id="SM00184">
    <property type="entry name" value="RING"/>
    <property type="match status" value="1"/>
</dbReference>
<organism evidence="6 7">
    <name type="scientific">Meganyctiphanes norvegica</name>
    <name type="common">Northern krill</name>
    <name type="synonym">Thysanopoda norvegica</name>
    <dbReference type="NCBI Taxonomy" id="48144"/>
    <lineage>
        <taxon>Eukaryota</taxon>
        <taxon>Metazoa</taxon>
        <taxon>Ecdysozoa</taxon>
        <taxon>Arthropoda</taxon>
        <taxon>Crustacea</taxon>
        <taxon>Multicrustacea</taxon>
        <taxon>Malacostraca</taxon>
        <taxon>Eumalacostraca</taxon>
        <taxon>Eucarida</taxon>
        <taxon>Euphausiacea</taxon>
        <taxon>Euphausiidae</taxon>
        <taxon>Meganyctiphanes</taxon>
    </lineage>
</organism>
<evidence type="ECO:0000256" key="2">
    <source>
        <dbReference type="ARBA" id="ARBA00022771"/>
    </source>
</evidence>
<dbReference type="InterPro" id="IPR001841">
    <property type="entry name" value="Znf_RING"/>
</dbReference>
<feature type="domain" description="RING-type" evidence="5">
    <location>
        <begin position="6"/>
        <end position="49"/>
    </location>
</feature>
<keyword evidence="2 4" id="KW-0863">Zinc-finger</keyword>
<keyword evidence="3" id="KW-0862">Zinc</keyword>
<keyword evidence="1" id="KW-0479">Metal-binding</keyword>
<evidence type="ECO:0000256" key="4">
    <source>
        <dbReference type="PROSITE-ProRule" id="PRU00175"/>
    </source>
</evidence>
<dbReference type="InterPro" id="IPR013083">
    <property type="entry name" value="Znf_RING/FYVE/PHD"/>
</dbReference>
<keyword evidence="7" id="KW-1185">Reference proteome</keyword>
<dbReference type="SUPFAM" id="SSF57845">
    <property type="entry name" value="B-box zinc-binding domain"/>
    <property type="match status" value="1"/>
</dbReference>
<dbReference type="GO" id="GO:0016567">
    <property type="term" value="P:protein ubiquitination"/>
    <property type="evidence" value="ECO:0007669"/>
    <property type="project" value="TreeGrafter"/>
</dbReference>
<evidence type="ECO:0000256" key="1">
    <source>
        <dbReference type="ARBA" id="ARBA00022723"/>
    </source>
</evidence>
<name>A0AAV2PTK2_MEGNR</name>
<dbReference type="InterPro" id="IPR051435">
    <property type="entry name" value="RING_finger_E3_ubiq-ligases"/>
</dbReference>
<protein>
    <recommendedName>
        <fullName evidence="5">RING-type domain-containing protein</fullName>
    </recommendedName>
</protein>
<dbReference type="GO" id="GO:0061630">
    <property type="term" value="F:ubiquitin protein ligase activity"/>
    <property type="evidence" value="ECO:0007669"/>
    <property type="project" value="TreeGrafter"/>
</dbReference>
<dbReference type="SUPFAM" id="SSF57850">
    <property type="entry name" value="RING/U-box"/>
    <property type="match status" value="1"/>
</dbReference>
<dbReference type="Pfam" id="PF13639">
    <property type="entry name" value="zf-RING_2"/>
    <property type="match status" value="1"/>
</dbReference>
<dbReference type="AlphaFoldDB" id="A0AAV2PTK2"/>